<reference evidence="3 4" key="1">
    <citation type="journal article" date="2009" name="Science">
        <title>Green evolution and dynamic adaptations revealed by genomes of the marine picoeukaryotes Micromonas.</title>
        <authorList>
            <person name="Worden A.Z."/>
            <person name="Lee J.H."/>
            <person name="Mock T."/>
            <person name="Rouze P."/>
            <person name="Simmons M.P."/>
            <person name="Aerts A.L."/>
            <person name="Allen A.E."/>
            <person name="Cuvelier M.L."/>
            <person name="Derelle E."/>
            <person name="Everett M.V."/>
            <person name="Foulon E."/>
            <person name="Grimwood J."/>
            <person name="Gundlach H."/>
            <person name="Henrissat B."/>
            <person name="Napoli C."/>
            <person name="McDonald S.M."/>
            <person name="Parker M.S."/>
            <person name="Rombauts S."/>
            <person name="Salamov A."/>
            <person name="Von Dassow P."/>
            <person name="Badger J.H."/>
            <person name="Coutinho P.M."/>
            <person name="Demir E."/>
            <person name="Dubchak I."/>
            <person name="Gentemann C."/>
            <person name="Eikrem W."/>
            <person name="Gready J.E."/>
            <person name="John U."/>
            <person name="Lanier W."/>
            <person name="Lindquist E.A."/>
            <person name="Lucas S."/>
            <person name="Mayer K.F."/>
            <person name="Moreau H."/>
            <person name="Not F."/>
            <person name="Otillar R."/>
            <person name="Panaud O."/>
            <person name="Pangilinan J."/>
            <person name="Paulsen I."/>
            <person name="Piegu B."/>
            <person name="Poliakov A."/>
            <person name="Robbens S."/>
            <person name="Schmutz J."/>
            <person name="Toulza E."/>
            <person name="Wyss T."/>
            <person name="Zelensky A."/>
            <person name="Zhou K."/>
            <person name="Armbrust E.V."/>
            <person name="Bhattacharya D."/>
            <person name="Goodenough U.W."/>
            <person name="Van de Peer Y."/>
            <person name="Grigoriev I.V."/>
        </authorList>
    </citation>
    <scope>NUCLEOTIDE SEQUENCE [LARGE SCALE GENOMIC DNA]</scope>
    <source>
        <strain evidence="3 4">CCMP1545</strain>
    </source>
</reference>
<dbReference type="KEGG" id="mpp:MICPUCDRAFT_52681"/>
<dbReference type="Proteomes" id="UP000001876">
    <property type="component" value="Unassembled WGS sequence"/>
</dbReference>
<dbReference type="EMBL" id="GG663747">
    <property type="protein sequence ID" value="EEH52994.1"/>
    <property type="molecule type" value="Genomic_DNA"/>
</dbReference>
<feature type="region of interest" description="Disordered" evidence="1">
    <location>
        <begin position="339"/>
        <end position="394"/>
    </location>
</feature>
<feature type="region of interest" description="Disordered" evidence="1">
    <location>
        <begin position="290"/>
        <end position="326"/>
    </location>
</feature>
<evidence type="ECO:0000256" key="1">
    <source>
        <dbReference type="SAM" id="MobiDB-lite"/>
    </source>
</evidence>
<sequence length="532" mass="54454">MSSDSRWKRKLALYAVTAGAGYYVYQRVSTSERMKQLAHATLGYATAAIAASETVSRVAVDVSNFLVNEDEDAPVPTTLRNAARLLDTPELEAMAARVTAGVARGVAAATSSGRAAAAGDAAGGGSDGDADAAPSAMERILDKILDSRNWGLVSVLVASTTRQTLEAIIEVVKQQMRDSNAGGEEDGANRGSGASDVMNDALDKLLRMASSEEGKGVLLDLCSCFVSNAVGIYLDRTQGSNVFDDFFGAAARAAGAEDTRDVIQDIAGRVTGEAVRTMVEVVSPATFDPGASAGMMMTSAQRRDARTRESARRRAGGIERDMPTPVFSGFDVVGGSGGVGGGGGSASTAAAPPRVAAASSLGRTPDAATSTPGPDATMDVATMDESSPSSDGSAAAIVCDDARGRYRERDPAAAGAAAAAFTNAMLKGVFPHAFRLIVAPESRALITDVAGTCVASAVRSFVLSLRDVVFMVGAGKGPRGTGVVVVRAFRVAVLAVVVAYLLTALQAAYLVLTPMVGGLLARGGLAVAAWRE</sequence>
<feature type="compositionally biased region" description="Low complexity" evidence="1">
    <location>
        <begin position="346"/>
        <end position="360"/>
    </location>
</feature>
<dbReference type="OMA" id="KQLAHAT"/>
<feature type="transmembrane region" description="Helical" evidence="2">
    <location>
        <begin position="484"/>
        <end position="502"/>
    </location>
</feature>
<evidence type="ECO:0000313" key="4">
    <source>
        <dbReference type="Proteomes" id="UP000001876"/>
    </source>
</evidence>
<keyword evidence="2" id="KW-0812">Transmembrane</keyword>
<protein>
    <submittedName>
        <fullName evidence="3">Predicted protein</fullName>
    </submittedName>
</protein>
<keyword evidence="2" id="KW-1133">Transmembrane helix</keyword>
<proteinExistence type="predicted"/>
<organism evidence="4">
    <name type="scientific">Micromonas pusilla (strain CCMP1545)</name>
    <name type="common">Picoplanktonic green alga</name>
    <dbReference type="NCBI Taxonomy" id="564608"/>
    <lineage>
        <taxon>Eukaryota</taxon>
        <taxon>Viridiplantae</taxon>
        <taxon>Chlorophyta</taxon>
        <taxon>Mamiellophyceae</taxon>
        <taxon>Mamiellales</taxon>
        <taxon>Mamiellaceae</taxon>
        <taxon>Micromonas</taxon>
    </lineage>
</organism>
<keyword evidence="2" id="KW-0472">Membrane</keyword>
<dbReference type="GeneID" id="9688293"/>
<name>C1N4U2_MICPC</name>
<evidence type="ECO:0000256" key="2">
    <source>
        <dbReference type="SAM" id="Phobius"/>
    </source>
</evidence>
<accession>C1N4U2</accession>
<evidence type="ECO:0000313" key="3">
    <source>
        <dbReference type="EMBL" id="EEH52994.1"/>
    </source>
</evidence>
<dbReference type="RefSeq" id="XP_003063055.1">
    <property type="nucleotide sequence ID" value="XM_003063009.1"/>
</dbReference>
<feature type="compositionally biased region" description="Basic and acidic residues" evidence="1">
    <location>
        <begin position="301"/>
        <end position="322"/>
    </location>
</feature>
<dbReference type="eggNOG" id="ENOG502QRNR">
    <property type="taxonomic scope" value="Eukaryota"/>
</dbReference>
<gene>
    <name evidence="3" type="ORF">MICPUCDRAFT_52681</name>
</gene>
<dbReference type="AlphaFoldDB" id="C1N4U2"/>
<keyword evidence="4" id="KW-1185">Reference proteome</keyword>